<sequence>MRSIGSNIGENVAVFADGSSSGVPIAGAEAALAPSHEESATLVRQADATKCTESDPIGGSAIFTVHAGPNTDSGSLSRPSAKIDTTAGAQCADRLRGTRIATVVDRCIAPIVPVVITIWNALLALDNMICSCCTPLHTARWMYDVHDMPASA</sequence>
<proteinExistence type="predicted"/>
<organism evidence="1 2">
    <name type="scientific">Setomelanomma holmii</name>
    <dbReference type="NCBI Taxonomy" id="210430"/>
    <lineage>
        <taxon>Eukaryota</taxon>
        <taxon>Fungi</taxon>
        <taxon>Dikarya</taxon>
        <taxon>Ascomycota</taxon>
        <taxon>Pezizomycotina</taxon>
        <taxon>Dothideomycetes</taxon>
        <taxon>Pleosporomycetidae</taxon>
        <taxon>Pleosporales</taxon>
        <taxon>Pleosporineae</taxon>
        <taxon>Phaeosphaeriaceae</taxon>
        <taxon>Setomelanomma</taxon>
    </lineage>
</organism>
<protein>
    <submittedName>
        <fullName evidence="1">Uncharacterized protein</fullName>
    </submittedName>
</protein>
<keyword evidence="2" id="KW-1185">Reference proteome</keyword>
<name>A0A9P4LKA7_9PLEO</name>
<dbReference type="EMBL" id="ML978193">
    <property type="protein sequence ID" value="KAF2030166.1"/>
    <property type="molecule type" value="Genomic_DNA"/>
</dbReference>
<gene>
    <name evidence="1" type="ORF">EK21DRAFT_89224</name>
</gene>
<evidence type="ECO:0000313" key="2">
    <source>
        <dbReference type="Proteomes" id="UP000799777"/>
    </source>
</evidence>
<accession>A0A9P4LKA7</accession>
<dbReference type="AlphaFoldDB" id="A0A9P4LKA7"/>
<comment type="caution">
    <text evidence="1">The sequence shown here is derived from an EMBL/GenBank/DDBJ whole genome shotgun (WGS) entry which is preliminary data.</text>
</comment>
<dbReference type="Proteomes" id="UP000799777">
    <property type="component" value="Unassembled WGS sequence"/>
</dbReference>
<reference evidence="1" key="1">
    <citation type="journal article" date="2020" name="Stud. Mycol.">
        <title>101 Dothideomycetes genomes: a test case for predicting lifestyles and emergence of pathogens.</title>
        <authorList>
            <person name="Haridas S."/>
            <person name="Albert R."/>
            <person name="Binder M."/>
            <person name="Bloem J."/>
            <person name="Labutti K."/>
            <person name="Salamov A."/>
            <person name="Andreopoulos B."/>
            <person name="Baker S."/>
            <person name="Barry K."/>
            <person name="Bills G."/>
            <person name="Bluhm B."/>
            <person name="Cannon C."/>
            <person name="Castanera R."/>
            <person name="Culley D."/>
            <person name="Daum C."/>
            <person name="Ezra D."/>
            <person name="Gonzalez J."/>
            <person name="Henrissat B."/>
            <person name="Kuo A."/>
            <person name="Liang C."/>
            <person name="Lipzen A."/>
            <person name="Lutzoni F."/>
            <person name="Magnuson J."/>
            <person name="Mondo S."/>
            <person name="Nolan M."/>
            <person name="Ohm R."/>
            <person name="Pangilinan J."/>
            <person name="Park H.-J."/>
            <person name="Ramirez L."/>
            <person name="Alfaro M."/>
            <person name="Sun H."/>
            <person name="Tritt A."/>
            <person name="Yoshinaga Y."/>
            <person name="Zwiers L.-H."/>
            <person name="Turgeon B."/>
            <person name="Goodwin S."/>
            <person name="Spatafora J."/>
            <person name="Crous P."/>
            <person name="Grigoriev I."/>
        </authorList>
    </citation>
    <scope>NUCLEOTIDE SEQUENCE</scope>
    <source>
        <strain evidence="1">CBS 110217</strain>
    </source>
</reference>
<evidence type="ECO:0000313" key="1">
    <source>
        <dbReference type="EMBL" id="KAF2030166.1"/>
    </source>
</evidence>